<keyword evidence="3" id="KW-0560">Oxidoreductase</keyword>
<evidence type="ECO:0000256" key="5">
    <source>
        <dbReference type="ARBA" id="ARBA00023033"/>
    </source>
</evidence>
<keyword evidence="1" id="KW-0349">Heme</keyword>
<evidence type="ECO:0000256" key="4">
    <source>
        <dbReference type="ARBA" id="ARBA00023004"/>
    </source>
</evidence>
<feature type="transmembrane region" description="Helical" evidence="6">
    <location>
        <begin position="6"/>
        <end position="26"/>
    </location>
</feature>
<reference evidence="7" key="1">
    <citation type="journal article" date="2023" name="bioRxiv">
        <title>Improved chromosome-level genome assembly for marigold (Tagetes erecta).</title>
        <authorList>
            <person name="Jiang F."/>
            <person name="Yuan L."/>
            <person name="Wang S."/>
            <person name="Wang H."/>
            <person name="Xu D."/>
            <person name="Wang A."/>
            <person name="Fan W."/>
        </authorList>
    </citation>
    <scope>NUCLEOTIDE SEQUENCE</scope>
    <source>
        <strain evidence="7">WSJ</strain>
        <tissue evidence="7">Leaf</tissue>
    </source>
</reference>
<accession>A0AAD8L5S6</accession>
<feature type="transmembrane region" description="Helical" evidence="6">
    <location>
        <begin position="229"/>
        <end position="248"/>
    </location>
</feature>
<keyword evidence="5" id="KW-0503">Monooxygenase</keyword>
<evidence type="ECO:0000256" key="2">
    <source>
        <dbReference type="ARBA" id="ARBA00022723"/>
    </source>
</evidence>
<dbReference type="InterPro" id="IPR050651">
    <property type="entry name" value="Plant_Cytochrome_P450_Monoox"/>
</dbReference>
<dbReference type="SUPFAM" id="SSF48264">
    <property type="entry name" value="Cytochrome P450"/>
    <property type="match status" value="1"/>
</dbReference>
<gene>
    <name evidence="7" type="ORF">QVD17_10449</name>
</gene>
<dbReference type="Pfam" id="PF00067">
    <property type="entry name" value="p450"/>
    <property type="match status" value="1"/>
</dbReference>
<dbReference type="InterPro" id="IPR002401">
    <property type="entry name" value="Cyt_P450_E_grp-I"/>
</dbReference>
<dbReference type="PANTHER" id="PTHR47947">
    <property type="entry name" value="CYTOCHROME P450 82C3-RELATED"/>
    <property type="match status" value="1"/>
</dbReference>
<evidence type="ECO:0000313" key="7">
    <source>
        <dbReference type="EMBL" id="KAK1433538.1"/>
    </source>
</evidence>
<dbReference type="Gene3D" id="1.10.630.10">
    <property type="entry name" value="Cytochrome P450"/>
    <property type="match status" value="1"/>
</dbReference>
<evidence type="ECO:0000256" key="3">
    <source>
        <dbReference type="ARBA" id="ARBA00023002"/>
    </source>
</evidence>
<keyword evidence="4" id="KW-0408">Iron</keyword>
<comment type="caution">
    <text evidence="7">The sequence shown here is derived from an EMBL/GenBank/DDBJ whole genome shotgun (WGS) entry which is preliminary data.</text>
</comment>
<dbReference type="EMBL" id="JAUHHV010000002">
    <property type="protein sequence ID" value="KAK1433538.1"/>
    <property type="molecule type" value="Genomic_DNA"/>
</dbReference>
<sequence length="378" mass="43546">MDHFSFLQNYTLLAGALALFLALYYISLIPKTTKHKTVPEASGAWPILGHFKLFRGSSDLPHRALAAMATKYGPMFTVRLGIHRVLVVHSWQIAKEIFTTHDVVISQRPKYLASKILGYNYGMFAFAPYGTYWREMRRIISFELLSSHRLEQLKHVRVRELDNSIKNLYEIWRKRKAEHRNVMVEMKKWFGEFNMNVILQMVAGKRYSGATNTEEENEMKRSREVMRDFFHLLGVFVAADALPFLGWLDLGGHEKAMKRVAREIDSMVGRWLGEHRSKRNLEEDVEKKDFMDVMISAVDKEGLAEYDSDTIIKSTSLILIASGADTISVMLTWTLSLLLNNPDSLKTTQEELDNVVGRDRQTYVAYYSHYACSNVADD</sequence>
<dbReference type="PANTHER" id="PTHR47947:SF39">
    <property type="entry name" value="CYTOCHROME P450"/>
    <property type="match status" value="1"/>
</dbReference>
<keyword evidence="6" id="KW-0812">Transmembrane</keyword>
<dbReference type="GO" id="GO:0004497">
    <property type="term" value="F:monooxygenase activity"/>
    <property type="evidence" value="ECO:0007669"/>
    <property type="project" value="UniProtKB-KW"/>
</dbReference>
<evidence type="ECO:0000313" key="8">
    <source>
        <dbReference type="Proteomes" id="UP001229421"/>
    </source>
</evidence>
<dbReference type="InterPro" id="IPR001128">
    <property type="entry name" value="Cyt_P450"/>
</dbReference>
<dbReference type="GO" id="GO:0005506">
    <property type="term" value="F:iron ion binding"/>
    <property type="evidence" value="ECO:0007669"/>
    <property type="project" value="InterPro"/>
</dbReference>
<feature type="transmembrane region" description="Helical" evidence="6">
    <location>
        <begin position="317"/>
        <end position="339"/>
    </location>
</feature>
<keyword evidence="8" id="KW-1185">Reference proteome</keyword>
<evidence type="ECO:0000256" key="6">
    <source>
        <dbReference type="SAM" id="Phobius"/>
    </source>
</evidence>
<keyword evidence="6" id="KW-0472">Membrane</keyword>
<dbReference type="GO" id="GO:0016705">
    <property type="term" value="F:oxidoreductase activity, acting on paired donors, with incorporation or reduction of molecular oxygen"/>
    <property type="evidence" value="ECO:0007669"/>
    <property type="project" value="InterPro"/>
</dbReference>
<evidence type="ECO:0000256" key="1">
    <source>
        <dbReference type="ARBA" id="ARBA00022617"/>
    </source>
</evidence>
<keyword evidence="6" id="KW-1133">Transmembrane helix</keyword>
<dbReference type="GO" id="GO:0020037">
    <property type="term" value="F:heme binding"/>
    <property type="evidence" value="ECO:0007669"/>
    <property type="project" value="InterPro"/>
</dbReference>
<keyword evidence="2" id="KW-0479">Metal-binding</keyword>
<name>A0AAD8L5S6_TARER</name>
<protein>
    <recommendedName>
        <fullName evidence="9">Cytochrome P450</fullName>
    </recommendedName>
</protein>
<dbReference type="PRINTS" id="PR00463">
    <property type="entry name" value="EP450I"/>
</dbReference>
<dbReference type="Proteomes" id="UP001229421">
    <property type="component" value="Unassembled WGS sequence"/>
</dbReference>
<organism evidence="7 8">
    <name type="scientific">Tagetes erecta</name>
    <name type="common">African marigold</name>
    <dbReference type="NCBI Taxonomy" id="13708"/>
    <lineage>
        <taxon>Eukaryota</taxon>
        <taxon>Viridiplantae</taxon>
        <taxon>Streptophyta</taxon>
        <taxon>Embryophyta</taxon>
        <taxon>Tracheophyta</taxon>
        <taxon>Spermatophyta</taxon>
        <taxon>Magnoliopsida</taxon>
        <taxon>eudicotyledons</taxon>
        <taxon>Gunneridae</taxon>
        <taxon>Pentapetalae</taxon>
        <taxon>asterids</taxon>
        <taxon>campanulids</taxon>
        <taxon>Asterales</taxon>
        <taxon>Asteraceae</taxon>
        <taxon>Asteroideae</taxon>
        <taxon>Heliantheae alliance</taxon>
        <taxon>Tageteae</taxon>
        <taxon>Tagetes</taxon>
    </lineage>
</organism>
<dbReference type="InterPro" id="IPR036396">
    <property type="entry name" value="Cyt_P450_sf"/>
</dbReference>
<evidence type="ECO:0008006" key="9">
    <source>
        <dbReference type="Google" id="ProtNLM"/>
    </source>
</evidence>
<dbReference type="AlphaFoldDB" id="A0AAD8L5S6"/>
<proteinExistence type="predicted"/>